<feature type="compositionally biased region" description="Basic and acidic residues" evidence="1">
    <location>
        <begin position="7"/>
        <end position="44"/>
    </location>
</feature>
<dbReference type="Proteomes" id="UP000646426">
    <property type="component" value="Unassembled WGS sequence"/>
</dbReference>
<evidence type="ECO:0000313" key="2">
    <source>
        <dbReference type="EMBL" id="GHA79640.1"/>
    </source>
</evidence>
<protein>
    <submittedName>
        <fullName evidence="2">Uncharacterized protein</fullName>
    </submittedName>
</protein>
<organism evidence="2 3">
    <name type="scientific">Cognatilysobacter bugurensis</name>
    <dbReference type="NCBI Taxonomy" id="543356"/>
    <lineage>
        <taxon>Bacteria</taxon>
        <taxon>Pseudomonadati</taxon>
        <taxon>Pseudomonadota</taxon>
        <taxon>Gammaproteobacteria</taxon>
        <taxon>Lysobacterales</taxon>
        <taxon>Lysobacteraceae</taxon>
        <taxon>Cognatilysobacter</taxon>
    </lineage>
</organism>
<dbReference type="EMBL" id="BMYD01000002">
    <property type="protein sequence ID" value="GHA79640.1"/>
    <property type="molecule type" value="Genomic_DNA"/>
</dbReference>
<evidence type="ECO:0000313" key="3">
    <source>
        <dbReference type="Proteomes" id="UP000646426"/>
    </source>
</evidence>
<feature type="compositionally biased region" description="Basic and acidic residues" evidence="1">
    <location>
        <begin position="52"/>
        <end position="65"/>
    </location>
</feature>
<reference evidence="2" key="2">
    <citation type="submission" date="2020-09" db="EMBL/GenBank/DDBJ databases">
        <authorList>
            <person name="Sun Q."/>
            <person name="Kim S."/>
        </authorList>
    </citation>
    <scope>NUCLEOTIDE SEQUENCE</scope>
    <source>
        <strain evidence="2">KCTC 23077</strain>
    </source>
</reference>
<comment type="caution">
    <text evidence="2">The sequence shown here is derived from an EMBL/GenBank/DDBJ whole genome shotgun (WGS) entry which is preliminary data.</text>
</comment>
<name>A0A918SYV8_9GAMM</name>
<feature type="region of interest" description="Disordered" evidence="1">
    <location>
        <begin position="1"/>
        <end position="65"/>
    </location>
</feature>
<sequence>MISKRVRGTDDLHVRSDARTDIERDDARRAAERDARNEHDRRLAGESGAPDGADRSDTDRRNERR</sequence>
<proteinExistence type="predicted"/>
<dbReference type="AlphaFoldDB" id="A0A918SYV8"/>
<reference evidence="2" key="1">
    <citation type="journal article" date="2014" name="Int. J. Syst. Evol. Microbiol.">
        <title>Complete genome sequence of Corynebacterium casei LMG S-19264T (=DSM 44701T), isolated from a smear-ripened cheese.</title>
        <authorList>
            <consortium name="US DOE Joint Genome Institute (JGI-PGF)"/>
            <person name="Walter F."/>
            <person name="Albersmeier A."/>
            <person name="Kalinowski J."/>
            <person name="Ruckert C."/>
        </authorList>
    </citation>
    <scope>NUCLEOTIDE SEQUENCE</scope>
    <source>
        <strain evidence="2">KCTC 23077</strain>
    </source>
</reference>
<evidence type="ECO:0000256" key="1">
    <source>
        <dbReference type="SAM" id="MobiDB-lite"/>
    </source>
</evidence>
<accession>A0A918SYV8</accession>
<keyword evidence="3" id="KW-1185">Reference proteome</keyword>
<gene>
    <name evidence="2" type="ORF">GCM10007067_16480</name>
</gene>
<dbReference type="RefSeq" id="WP_189455292.1">
    <property type="nucleotide sequence ID" value="NZ_BMYD01000002.1"/>
</dbReference>